<reference evidence="1 2" key="1">
    <citation type="submission" date="2023-12" db="EMBL/GenBank/DDBJ databases">
        <title>Genome sequencing and assembly of bacterial species from a model synthetic community.</title>
        <authorList>
            <person name="Hogle S.L."/>
        </authorList>
    </citation>
    <scope>NUCLEOTIDE SEQUENCE [LARGE SCALE GENOMIC DNA]</scope>
    <source>
        <strain evidence="1 2">HAMBI_3031</strain>
    </source>
</reference>
<accession>A0ABZ0W732</accession>
<keyword evidence="1" id="KW-0328">Glycosyltransferase</keyword>
<keyword evidence="1" id="KW-0808">Transferase</keyword>
<dbReference type="Pfam" id="PF13692">
    <property type="entry name" value="Glyco_trans_1_4"/>
    <property type="match status" value="1"/>
</dbReference>
<proteinExistence type="predicted"/>
<name>A0ABZ0W732_9BACT</name>
<dbReference type="EC" id="2.4.-.-" evidence="1"/>
<protein>
    <submittedName>
        <fullName evidence="1">Glycosyltransferase</fullName>
        <ecNumber evidence="1">2.4.-.-</ecNumber>
    </submittedName>
</protein>
<keyword evidence="2" id="KW-1185">Reference proteome</keyword>
<dbReference type="EMBL" id="CP139960">
    <property type="protein sequence ID" value="WQD39108.1"/>
    <property type="molecule type" value="Genomic_DNA"/>
</dbReference>
<gene>
    <name evidence="1" type="ORF">U0035_02970</name>
</gene>
<dbReference type="RefSeq" id="WP_114793156.1">
    <property type="nucleotide sequence ID" value="NZ_CP139960.1"/>
</dbReference>
<dbReference type="Proteomes" id="UP001325680">
    <property type="component" value="Chromosome"/>
</dbReference>
<organism evidence="1 2">
    <name type="scientific">Niabella yanshanensis</name>
    <dbReference type="NCBI Taxonomy" id="577386"/>
    <lineage>
        <taxon>Bacteria</taxon>
        <taxon>Pseudomonadati</taxon>
        <taxon>Bacteroidota</taxon>
        <taxon>Chitinophagia</taxon>
        <taxon>Chitinophagales</taxon>
        <taxon>Chitinophagaceae</taxon>
        <taxon>Niabella</taxon>
    </lineage>
</organism>
<evidence type="ECO:0000313" key="2">
    <source>
        <dbReference type="Proteomes" id="UP001325680"/>
    </source>
</evidence>
<sequence length="375" mass="42380">MDRYLHIVCLDVPCPANCGGSIDMMNRIKSFHKKGIKIHLHYFRFDEKCHNAELGRYCETVQSYAKKDALDCLSLSTPAFVNARCNQSLIENLNKDNHPVLLEGLHTTGIINEIKKEGRKICVRMHNEESVHYRELARSTINPAKKTFYLAESLLTKKYTSTLPSDCMYACVCREDQSSFEEQGFEDVQLVPAFPSWQEVSCPKGMGSLCLFHGNLSVPENEKAALWLLSNVFNKVRIPFIIAGKNPPKTVQKAAGLCQNTCLVSNPSESEMEDLVQKAHINILPGFHKNITGSRLKLVHALYRGRHCITTPAVVEGTGLEEACHIGTTAGALASIISQLYYLPFEEEEIQLRKRLLGNRYDNNKNIQLFIDYLW</sequence>
<evidence type="ECO:0000313" key="1">
    <source>
        <dbReference type="EMBL" id="WQD39108.1"/>
    </source>
</evidence>
<dbReference type="GO" id="GO:0016757">
    <property type="term" value="F:glycosyltransferase activity"/>
    <property type="evidence" value="ECO:0007669"/>
    <property type="project" value="UniProtKB-KW"/>
</dbReference>